<evidence type="ECO:0000256" key="4">
    <source>
        <dbReference type="ARBA" id="ARBA00022679"/>
    </source>
</evidence>
<dbReference type="AlphaFoldDB" id="A0A163RRZ7"/>
<dbReference type="PANTHER" id="PTHR45008:SF1">
    <property type="entry name" value="PTS SYSTEM GLUCOSE-SPECIFIC EIIA COMPONENT"/>
    <property type="match status" value="1"/>
</dbReference>
<dbReference type="EC" id="2.7.1.-" evidence="9"/>
<dbReference type="GO" id="GO:0016301">
    <property type="term" value="F:kinase activity"/>
    <property type="evidence" value="ECO:0007669"/>
    <property type="project" value="UniProtKB-KW"/>
</dbReference>
<evidence type="ECO:0000259" key="8">
    <source>
        <dbReference type="PROSITE" id="PS51093"/>
    </source>
</evidence>
<sequence>MPRSGQDARPTGPGSPDDGPGLVVAAPLSGTVVALADVPDPVFSQEFVGPGLAIEPRADDAGVSTVVAPAAGVVGSLFPHAFALETREGRTVLVHLGIDTVRLGGEGFRLHVEAGERVVAGAPLITWEPARVASLGLSTVCPVVALQGDPGLLTLLVTPGTKVAAGEPVLTWS</sequence>
<dbReference type="OrthoDB" id="9797715at2"/>
<dbReference type="Gene3D" id="2.70.70.10">
    <property type="entry name" value="Glucose Permease (Domain IIA)"/>
    <property type="match status" value="1"/>
</dbReference>
<dbReference type="InterPro" id="IPR050890">
    <property type="entry name" value="PTS_EIIA_component"/>
</dbReference>
<dbReference type="EMBL" id="LRIE01000068">
    <property type="protein sequence ID" value="KZM35632.1"/>
    <property type="molecule type" value="Genomic_DNA"/>
</dbReference>
<organism evidence="9 10">
    <name type="scientific">Oerskovia enterophila</name>
    <dbReference type="NCBI Taxonomy" id="43678"/>
    <lineage>
        <taxon>Bacteria</taxon>
        <taxon>Bacillati</taxon>
        <taxon>Actinomycetota</taxon>
        <taxon>Actinomycetes</taxon>
        <taxon>Micrococcales</taxon>
        <taxon>Cellulomonadaceae</taxon>
        <taxon>Oerskovia</taxon>
    </lineage>
</organism>
<protein>
    <submittedName>
        <fullName evidence="9">Glucose-specific phosphotransferase enzyme IIA component</fullName>
        <ecNumber evidence="9">2.7.1.-</ecNumber>
    </submittedName>
</protein>
<evidence type="ECO:0000256" key="5">
    <source>
        <dbReference type="ARBA" id="ARBA00022683"/>
    </source>
</evidence>
<comment type="caution">
    <text evidence="9">The sequence shown here is derived from an EMBL/GenBank/DDBJ whole genome shotgun (WGS) entry which is preliminary data.</text>
</comment>
<dbReference type="PROSITE" id="PS00371">
    <property type="entry name" value="PTS_EIIA_TYPE_1_HIS"/>
    <property type="match status" value="1"/>
</dbReference>
<comment type="subcellular location">
    <subcellularLocation>
        <location evidence="1">Cytoplasm</location>
    </subcellularLocation>
</comment>
<dbReference type="Proteomes" id="UP000076447">
    <property type="component" value="Unassembled WGS sequence"/>
</dbReference>
<proteinExistence type="predicted"/>
<dbReference type="PATRIC" id="fig|43678.3.peg.1821"/>
<dbReference type="InterPro" id="IPR011055">
    <property type="entry name" value="Dup_hybrid_motif"/>
</dbReference>
<feature type="region of interest" description="Disordered" evidence="7">
    <location>
        <begin position="1"/>
        <end position="22"/>
    </location>
</feature>
<gene>
    <name evidence="9" type="primary">crr</name>
    <name evidence="9" type="ORF">OJAG_17410</name>
</gene>
<dbReference type="Pfam" id="PF00358">
    <property type="entry name" value="PTS_EIIA_1"/>
    <property type="match status" value="1"/>
</dbReference>
<accession>A0A163RRZ7</accession>
<dbReference type="SUPFAM" id="SSF51261">
    <property type="entry name" value="Duplicated hybrid motif"/>
    <property type="match status" value="1"/>
</dbReference>
<evidence type="ECO:0000256" key="7">
    <source>
        <dbReference type="SAM" id="MobiDB-lite"/>
    </source>
</evidence>
<evidence type="ECO:0000256" key="6">
    <source>
        <dbReference type="ARBA" id="ARBA00022777"/>
    </source>
</evidence>
<dbReference type="GO" id="GO:0005737">
    <property type="term" value="C:cytoplasm"/>
    <property type="evidence" value="ECO:0007669"/>
    <property type="project" value="UniProtKB-SubCell"/>
</dbReference>
<dbReference type="RefSeq" id="WP_082848911.1">
    <property type="nucleotide sequence ID" value="NZ_LRIE01000068.1"/>
</dbReference>
<evidence type="ECO:0000256" key="1">
    <source>
        <dbReference type="ARBA" id="ARBA00004496"/>
    </source>
</evidence>
<keyword evidence="3" id="KW-0762">Sugar transport</keyword>
<evidence type="ECO:0000313" key="9">
    <source>
        <dbReference type="EMBL" id="KZM35632.1"/>
    </source>
</evidence>
<dbReference type="GO" id="GO:0009401">
    <property type="term" value="P:phosphoenolpyruvate-dependent sugar phosphotransferase system"/>
    <property type="evidence" value="ECO:0007669"/>
    <property type="project" value="UniProtKB-KW"/>
</dbReference>
<reference evidence="9 10" key="1">
    <citation type="submission" date="2016-01" db="EMBL/GenBank/DDBJ databases">
        <title>Genome sequence of Oerskovia enterophila VJag, an agar and cellulose degrading bacterium.</title>
        <authorList>
            <person name="Poehlein A."/>
            <person name="Jag V."/>
            <person name="Bengelsdorf F."/>
            <person name="Duerre P."/>
            <person name="Daniel R."/>
        </authorList>
    </citation>
    <scope>NUCLEOTIDE SEQUENCE [LARGE SCALE GENOMIC DNA]</scope>
    <source>
        <strain evidence="9 10">VJag</strain>
    </source>
</reference>
<name>A0A163RRZ7_9CELL</name>
<evidence type="ECO:0000313" key="10">
    <source>
        <dbReference type="Proteomes" id="UP000076447"/>
    </source>
</evidence>
<evidence type="ECO:0000256" key="3">
    <source>
        <dbReference type="ARBA" id="ARBA00022597"/>
    </source>
</evidence>
<keyword evidence="2" id="KW-0813">Transport</keyword>
<feature type="domain" description="PTS EIIA type-1" evidence="8">
    <location>
        <begin position="40"/>
        <end position="147"/>
    </location>
</feature>
<keyword evidence="6" id="KW-0418">Kinase</keyword>
<dbReference type="PROSITE" id="PS51093">
    <property type="entry name" value="PTS_EIIA_TYPE_1"/>
    <property type="match status" value="1"/>
</dbReference>
<dbReference type="STRING" id="43678.OJAG_17410"/>
<feature type="compositionally biased region" description="Low complexity" evidence="7">
    <location>
        <begin position="10"/>
        <end position="21"/>
    </location>
</feature>
<dbReference type="InterPro" id="IPR001127">
    <property type="entry name" value="PTS_EIIA_1_perm"/>
</dbReference>
<dbReference type="PANTHER" id="PTHR45008">
    <property type="entry name" value="PTS SYSTEM GLUCOSE-SPECIFIC EIIA COMPONENT"/>
    <property type="match status" value="1"/>
</dbReference>
<dbReference type="NCBIfam" id="TIGR00830">
    <property type="entry name" value="PTBA"/>
    <property type="match status" value="1"/>
</dbReference>
<keyword evidence="5" id="KW-0598">Phosphotransferase system</keyword>
<keyword evidence="4 9" id="KW-0808">Transferase</keyword>
<evidence type="ECO:0000256" key="2">
    <source>
        <dbReference type="ARBA" id="ARBA00022448"/>
    </source>
</evidence>